<evidence type="ECO:0000313" key="1">
    <source>
        <dbReference type="EMBL" id="VAW01721.1"/>
    </source>
</evidence>
<dbReference type="EMBL" id="UOEE01000326">
    <property type="protein sequence ID" value="VAW01721.1"/>
    <property type="molecule type" value="Genomic_DNA"/>
</dbReference>
<accession>A0A3B0S6K0</accession>
<evidence type="ECO:0008006" key="2">
    <source>
        <dbReference type="Google" id="ProtNLM"/>
    </source>
</evidence>
<protein>
    <recommendedName>
        <fullName evidence="2">Transporter</fullName>
    </recommendedName>
</protein>
<organism evidence="1">
    <name type="scientific">hydrothermal vent metagenome</name>
    <dbReference type="NCBI Taxonomy" id="652676"/>
    <lineage>
        <taxon>unclassified sequences</taxon>
        <taxon>metagenomes</taxon>
        <taxon>ecological metagenomes</taxon>
    </lineage>
</organism>
<proteinExistence type="predicted"/>
<gene>
    <name evidence="1" type="ORF">MNBD_ALPHA06-2120</name>
</gene>
<reference evidence="1" key="1">
    <citation type="submission" date="2018-06" db="EMBL/GenBank/DDBJ databases">
        <authorList>
            <person name="Zhirakovskaya E."/>
        </authorList>
    </citation>
    <scope>NUCLEOTIDE SEQUENCE</scope>
</reference>
<dbReference type="AlphaFoldDB" id="A0A3B0S6K0"/>
<sequence length="268" mass="29391">MKFAAAFFAFYLVLSGNAHAAPLTFNTALPVSKNEYILREQLVVNRFEGDRTRTSLVSTVVYGVSQKFALFGTLPYANINTSTGNTSGFGDTRIFGRYTVYQNDFQGGTFRIAPFAGAKLPTSSNATGTASWDVFGGLVATYGSVDWELDAQLSYQINNQANQFEAGDISRADVSLQYRIVPSKLRADTNSFINAVMEANLIHAGQNKINNVTNLNSGGTTLFVVPGLQYVTERYIAEIGLQIPVIQDLYDIAAANDYIFRTGLRFNF</sequence>
<name>A0A3B0S6K0_9ZZZZ</name>